<sequence>MPAKRPARHAPPPGSPSLASQLLRSPGIAEHSGRSRLAGEEARKACAVPGVAFAGKPAPTLARCRGTFRWEPACRRRGPQGMRRSWGRLRWQASSYARPVSRNIPVGAGLPAKRTARHAPLLGSPSLASQLLRSPGVAEHSGRSRLAGEEARKACVAPGVAFAGKPAVTGSSRIRSGSAAPVRRSAVCPGNTLATHGQTGHRPRWSGCALGR</sequence>
<dbReference type="Proteomes" id="UP000198982">
    <property type="component" value="Unassembled WGS sequence"/>
</dbReference>
<evidence type="ECO:0000256" key="1">
    <source>
        <dbReference type="SAM" id="MobiDB-lite"/>
    </source>
</evidence>
<dbReference type="AlphaFoldDB" id="A0A1H4PK75"/>
<name>A0A1H4PK75_9PSED</name>
<reference evidence="3" key="1">
    <citation type="submission" date="2016-10" db="EMBL/GenBank/DDBJ databases">
        <authorList>
            <person name="Varghese N."/>
            <person name="Submissions S."/>
        </authorList>
    </citation>
    <scope>NUCLEOTIDE SEQUENCE [LARGE SCALE GENOMIC DNA]</scope>
    <source>
        <strain evidence="3">DSM 9751</strain>
    </source>
</reference>
<organism evidence="2 3">
    <name type="scientific">Pseudomonas saponiphila</name>
    <dbReference type="NCBI Taxonomy" id="556534"/>
    <lineage>
        <taxon>Bacteria</taxon>
        <taxon>Pseudomonadati</taxon>
        <taxon>Pseudomonadota</taxon>
        <taxon>Gammaproteobacteria</taxon>
        <taxon>Pseudomonadales</taxon>
        <taxon>Pseudomonadaceae</taxon>
        <taxon>Pseudomonas</taxon>
    </lineage>
</organism>
<feature type="region of interest" description="Disordered" evidence="1">
    <location>
        <begin position="190"/>
        <end position="212"/>
    </location>
</feature>
<evidence type="ECO:0000313" key="2">
    <source>
        <dbReference type="EMBL" id="SEC07658.1"/>
    </source>
</evidence>
<proteinExistence type="predicted"/>
<accession>A0A1H4PK75</accession>
<feature type="region of interest" description="Disordered" evidence="1">
    <location>
        <begin position="1"/>
        <end position="21"/>
    </location>
</feature>
<protein>
    <submittedName>
        <fullName evidence="2">Uncharacterized protein</fullName>
    </submittedName>
</protein>
<gene>
    <name evidence="2" type="ORF">SAMN05216178_3355</name>
</gene>
<keyword evidence="3" id="KW-1185">Reference proteome</keyword>
<evidence type="ECO:0000313" key="3">
    <source>
        <dbReference type="Proteomes" id="UP000198982"/>
    </source>
</evidence>
<dbReference type="EMBL" id="FNTJ01000001">
    <property type="protein sequence ID" value="SEC07658.1"/>
    <property type="molecule type" value="Genomic_DNA"/>
</dbReference>